<evidence type="ECO:0000313" key="4">
    <source>
        <dbReference type="EMBL" id="RKF74858.1"/>
    </source>
</evidence>
<dbReference type="SMART" id="SM00271">
    <property type="entry name" value="DnaJ"/>
    <property type="match status" value="1"/>
</dbReference>
<feature type="region of interest" description="Disordered" evidence="2">
    <location>
        <begin position="308"/>
        <end position="332"/>
    </location>
</feature>
<feature type="region of interest" description="Disordered" evidence="2">
    <location>
        <begin position="152"/>
        <end position="194"/>
    </location>
</feature>
<evidence type="ECO:0000256" key="1">
    <source>
        <dbReference type="ARBA" id="ARBA00023186"/>
    </source>
</evidence>
<dbReference type="GO" id="GO:0051087">
    <property type="term" value="F:protein-folding chaperone binding"/>
    <property type="evidence" value="ECO:0007669"/>
    <property type="project" value="TreeGrafter"/>
</dbReference>
<feature type="domain" description="J" evidence="3">
    <location>
        <begin position="6"/>
        <end position="71"/>
    </location>
</feature>
<gene>
    <name evidence="4" type="ORF">GcM1_237071</name>
</gene>
<dbReference type="FunFam" id="2.60.260.20:FF:000002">
    <property type="entry name" value="Dnaj homolog subfamily b member"/>
    <property type="match status" value="1"/>
</dbReference>
<dbReference type="InterPro" id="IPR036869">
    <property type="entry name" value="J_dom_sf"/>
</dbReference>
<feature type="compositionally biased region" description="Polar residues" evidence="2">
    <location>
        <begin position="158"/>
        <end position="174"/>
    </location>
</feature>
<sequence length="365" mass="40576">MVAETKLYDALEIKPDASQEEIKKAYRKMALKHHPDKNKDNPKSVEKFKEVSQAYEILSDPAKRIVYDKFGLDYILRGGQPPQEPSPGGSTFSGAGATPGGFNFPSMPGASNGGRGFKFEYSPTGNPFHFANPHEVLKEFMKAQEGVSNSDGLEDFFNASSGRNSAGRTQSSAFESGPPKTSRGQTPEVSTVERPLPLTLEEMYKGTHKKMKIKRKAFDQSTGRRVIEDKVLEMDIKPGLKKGSKIKFKGVGDQEEGGQQDLHFVVEEKKHSIFSRDGDDIHYTIELGLKEALTGWNRTVTTIDGKKISIDKSGPTQPDSKEEYPGLGMPLSKKPDSRGKFIITYKVKFPNSLTLEQKRKLREIL</sequence>
<keyword evidence="1" id="KW-0143">Chaperone</keyword>
<dbReference type="Pfam" id="PF00226">
    <property type="entry name" value="DnaJ"/>
    <property type="match status" value="1"/>
</dbReference>
<dbReference type="InterPro" id="IPR008971">
    <property type="entry name" value="HSP40/DnaJ_pept-bd"/>
</dbReference>
<protein>
    <submittedName>
        <fullName evidence="4">DnaJ-like protein subfamily B member 4</fullName>
    </submittedName>
</protein>
<dbReference type="GO" id="GO:0006413">
    <property type="term" value="P:translational initiation"/>
    <property type="evidence" value="ECO:0007669"/>
    <property type="project" value="TreeGrafter"/>
</dbReference>
<dbReference type="CDD" id="cd06257">
    <property type="entry name" value="DnaJ"/>
    <property type="match status" value="1"/>
</dbReference>
<accession>A0A420IJY8</accession>
<dbReference type="GO" id="GO:0005829">
    <property type="term" value="C:cytosol"/>
    <property type="evidence" value="ECO:0007669"/>
    <property type="project" value="TreeGrafter"/>
</dbReference>
<dbReference type="InterPro" id="IPR001623">
    <property type="entry name" value="DnaJ_domain"/>
</dbReference>
<dbReference type="InterPro" id="IPR051339">
    <property type="entry name" value="DnaJ_subfamily_B"/>
</dbReference>
<dbReference type="PRINTS" id="PR00625">
    <property type="entry name" value="JDOMAIN"/>
</dbReference>
<dbReference type="Gene3D" id="1.10.287.110">
    <property type="entry name" value="DnaJ domain"/>
    <property type="match status" value="1"/>
</dbReference>
<dbReference type="PANTHER" id="PTHR24078:SF553">
    <property type="entry name" value="DNAJ HOMOLOG SUBFAMILY B MEMBER 5"/>
    <property type="match status" value="1"/>
</dbReference>
<dbReference type="AlphaFoldDB" id="A0A420IJY8"/>
<evidence type="ECO:0000313" key="5">
    <source>
        <dbReference type="Proteomes" id="UP000285326"/>
    </source>
</evidence>
<evidence type="ECO:0000256" key="2">
    <source>
        <dbReference type="SAM" id="MobiDB-lite"/>
    </source>
</evidence>
<dbReference type="SUPFAM" id="SSF49493">
    <property type="entry name" value="HSP40/DnaJ peptide-binding domain"/>
    <property type="match status" value="2"/>
</dbReference>
<dbReference type="Pfam" id="PF01556">
    <property type="entry name" value="DnaJ_C"/>
    <property type="match status" value="1"/>
</dbReference>
<dbReference type="FunFam" id="2.60.260.20:FF:000013">
    <property type="entry name" value="DnaJ subfamily B member 11"/>
    <property type="match status" value="1"/>
</dbReference>
<feature type="region of interest" description="Disordered" evidence="2">
    <location>
        <begin position="78"/>
        <end position="109"/>
    </location>
</feature>
<proteinExistence type="predicted"/>
<feature type="compositionally biased region" description="Low complexity" evidence="2">
    <location>
        <begin position="78"/>
        <end position="90"/>
    </location>
</feature>
<dbReference type="GO" id="GO:0051082">
    <property type="term" value="F:unfolded protein binding"/>
    <property type="evidence" value="ECO:0007669"/>
    <property type="project" value="InterPro"/>
</dbReference>
<dbReference type="CDD" id="cd10747">
    <property type="entry name" value="DnaJ_C"/>
    <property type="match status" value="1"/>
</dbReference>
<evidence type="ECO:0000259" key="3">
    <source>
        <dbReference type="PROSITE" id="PS50076"/>
    </source>
</evidence>
<dbReference type="PANTHER" id="PTHR24078">
    <property type="entry name" value="DNAJ HOMOLOG SUBFAMILY C MEMBER"/>
    <property type="match status" value="1"/>
</dbReference>
<comment type="caution">
    <text evidence="4">The sequence shown here is derived from an EMBL/GenBank/DDBJ whole genome shotgun (WGS) entry which is preliminary data.</text>
</comment>
<dbReference type="PROSITE" id="PS00636">
    <property type="entry name" value="DNAJ_1"/>
    <property type="match status" value="1"/>
</dbReference>
<name>A0A420IJY8_9PEZI</name>
<dbReference type="PROSITE" id="PS50076">
    <property type="entry name" value="DNAJ_2"/>
    <property type="match status" value="1"/>
</dbReference>
<dbReference type="Proteomes" id="UP000285326">
    <property type="component" value="Unassembled WGS sequence"/>
</dbReference>
<dbReference type="InterPro" id="IPR002939">
    <property type="entry name" value="DnaJ_C"/>
</dbReference>
<dbReference type="SUPFAM" id="SSF46565">
    <property type="entry name" value="Chaperone J-domain"/>
    <property type="match status" value="1"/>
</dbReference>
<dbReference type="EMBL" id="MCBS01023745">
    <property type="protein sequence ID" value="RKF74858.1"/>
    <property type="molecule type" value="Genomic_DNA"/>
</dbReference>
<dbReference type="Gene3D" id="2.60.260.20">
    <property type="entry name" value="Urease metallochaperone UreE, N-terminal domain"/>
    <property type="match status" value="2"/>
</dbReference>
<dbReference type="GO" id="GO:0006457">
    <property type="term" value="P:protein folding"/>
    <property type="evidence" value="ECO:0007669"/>
    <property type="project" value="InterPro"/>
</dbReference>
<dbReference type="InterPro" id="IPR018253">
    <property type="entry name" value="DnaJ_domain_CS"/>
</dbReference>
<organism evidence="4 5">
    <name type="scientific">Golovinomyces cichoracearum</name>
    <dbReference type="NCBI Taxonomy" id="62708"/>
    <lineage>
        <taxon>Eukaryota</taxon>
        <taxon>Fungi</taxon>
        <taxon>Dikarya</taxon>
        <taxon>Ascomycota</taxon>
        <taxon>Pezizomycotina</taxon>
        <taxon>Leotiomycetes</taxon>
        <taxon>Erysiphales</taxon>
        <taxon>Erysiphaceae</taxon>
        <taxon>Golovinomyces</taxon>
    </lineage>
</organism>
<reference evidence="4 5" key="1">
    <citation type="journal article" date="2018" name="BMC Genomics">
        <title>Comparative genome analyses reveal sequence features reflecting distinct modes of host-adaptation between dicot and monocot powdery mildew.</title>
        <authorList>
            <person name="Wu Y."/>
            <person name="Ma X."/>
            <person name="Pan Z."/>
            <person name="Kale S.D."/>
            <person name="Song Y."/>
            <person name="King H."/>
            <person name="Zhang Q."/>
            <person name="Presley C."/>
            <person name="Deng X."/>
            <person name="Wei C.I."/>
            <person name="Xiao S."/>
        </authorList>
    </citation>
    <scope>NUCLEOTIDE SEQUENCE [LARGE SCALE GENOMIC DNA]</scope>
    <source>
        <strain evidence="4">UMSG1</strain>
    </source>
</reference>